<evidence type="ECO:0000313" key="5">
    <source>
        <dbReference type="Proteomes" id="UP000242313"/>
    </source>
</evidence>
<protein>
    <submittedName>
        <fullName evidence="4">Histone deacetylase</fullName>
    </submittedName>
</protein>
<dbReference type="GO" id="GO:0004407">
    <property type="term" value="F:histone deacetylase activity"/>
    <property type="evidence" value="ECO:0007669"/>
    <property type="project" value="InterPro"/>
</dbReference>
<dbReference type="RefSeq" id="WP_096002924.1">
    <property type="nucleotide sequence ID" value="NZ_NTMR01000002.1"/>
</dbReference>
<dbReference type="PRINTS" id="PR01270">
    <property type="entry name" value="HDASUPER"/>
</dbReference>
<comment type="similarity">
    <text evidence="1">Belongs to the histone deacetylase family.</text>
</comment>
<dbReference type="PANTHER" id="PTHR10625">
    <property type="entry name" value="HISTONE DEACETYLASE HDAC1-RELATED"/>
    <property type="match status" value="1"/>
</dbReference>
<feature type="domain" description="Histone deacetylase" evidence="3">
    <location>
        <begin position="19"/>
        <end position="282"/>
    </location>
</feature>
<dbReference type="PANTHER" id="PTHR10625:SF19">
    <property type="entry name" value="HISTONE DEACETYLASE 12"/>
    <property type="match status" value="1"/>
</dbReference>
<sequence length="306" mass="33906">MDLPLIYHQDYSFPFPAPHRFPMDKFVRLHDHLRASELLHAGNLYRPERCSRELLSLAHDPDYVARFHDNELDPSALRRMGLPWSEALVKRTTRAVGGSLLTAELALQHGLACHLAGGTHHAHRDFASGFCIFNDLAIISLSLLASDTVQSILIIDCDVHQGDGTASILQNIDAAVTVSLHCENNFPARKAQSDWDIPLPRGLDDAGYLHTLEQVLNYLLPLYQPDLVLYDAGVDVHQQDALGYLHLTDAGIAARDHLVINRCLAQDIPVCAVIGGGYDRDRDALARRHGILHHSAAAIWQQRGLG</sequence>
<accession>A0A2A3MMF0</accession>
<dbReference type="SUPFAM" id="SSF52768">
    <property type="entry name" value="Arginase/deacetylase"/>
    <property type="match status" value="1"/>
</dbReference>
<name>A0A2A3MMF0_9PSED</name>
<dbReference type="InterPro" id="IPR023801">
    <property type="entry name" value="His_deacetylse_dom"/>
</dbReference>
<evidence type="ECO:0000256" key="1">
    <source>
        <dbReference type="ARBA" id="ARBA00005947"/>
    </source>
</evidence>
<gene>
    <name evidence="4" type="ORF">CNQ84_00225</name>
</gene>
<dbReference type="InterPro" id="IPR023696">
    <property type="entry name" value="Ureohydrolase_dom_sf"/>
</dbReference>
<evidence type="ECO:0000313" key="4">
    <source>
        <dbReference type="EMBL" id="PBK05845.1"/>
    </source>
</evidence>
<evidence type="ECO:0000256" key="2">
    <source>
        <dbReference type="ARBA" id="ARBA00022801"/>
    </source>
</evidence>
<comment type="caution">
    <text evidence="4">The sequence shown here is derived from an EMBL/GenBank/DDBJ whole genome shotgun (WGS) entry which is preliminary data.</text>
</comment>
<dbReference type="Pfam" id="PF00850">
    <property type="entry name" value="Hist_deacetyl"/>
    <property type="match status" value="1"/>
</dbReference>
<evidence type="ECO:0000259" key="3">
    <source>
        <dbReference type="Pfam" id="PF00850"/>
    </source>
</evidence>
<dbReference type="GO" id="GO:0040029">
    <property type="term" value="P:epigenetic regulation of gene expression"/>
    <property type="evidence" value="ECO:0007669"/>
    <property type="project" value="TreeGrafter"/>
</dbReference>
<dbReference type="AlphaFoldDB" id="A0A2A3MMF0"/>
<dbReference type="Gene3D" id="3.40.800.20">
    <property type="entry name" value="Histone deacetylase domain"/>
    <property type="match status" value="1"/>
</dbReference>
<dbReference type="InterPro" id="IPR000286">
    <property type="entry name" value="HDACs"/>
</dbReference>
<dbReference type="InterPro" id="IPR037138">
    <property type="entry name" value="His_deacetylse_dom_sf"/>
</dbReference>
<reference evidence="4 5" key="1">
    <citation type="submission" date="2017-09" db="EMBL/GenBank/DDBJ databases">
        <title>Pseudomonas abyssi sp. nov. isolated from Abyssopelagic Water.</title>
        <authorList>
            <person name="Wei Y."/>
        </authorList>
    </citation>
    <scope>NUCLEOTIDE SEQUENCE [LARGE SCALE GENOMIC DNA]</scope>
    <source>
        <strain evidence="4 5">MT5</strain>
    </source>
</reference>
<dbReference type="Proteomes" id="UP000242313">
    <property type="component" value="Unassembled WGS sequence"/>
</dbReference>
<keyword evidence="5" id="KW-1185">Reference proteome</keyword>
<dbReference type="EMBL" id="NTMR01000002">
    <property type="protein sequence ID" value="PBK05845.1"/>
    <property type="molecule type" value="Genomic_DNA"/>
</dbReference>
<proteinExistence type="inferred from homology"/>
<keyword evidence="2" id="KW-0378">Hydrolase</keyword>
<organism evidence="4 5">
    <name type="scientific">Pseudomonas abyssi</name>
    <dbReference type="NCBI Taxonomy" id="170540"/>
    <lineage>
        <taxon>Bacteria</taxon>
        <taxon>Pseudomonadati</taxon>
        <taxon>Pseudomonadota</taxon>
        <taxon>Gammaproteobacteria</taxon>
        <taxon>Pseudomonadales</taxon>
        <taxon>Pseudomonadaceae</taxon>
        <taxon>Pseudomonas</taxon>
    </lineage>
</organism>
<dbReference type="CDD" id="cd09993">
    <property type="entry name" value="HDAC_classIV"/>
    <property type="match status" value="1"/>
</dbReference>
<dbReference type="InterPro" id="IPR044150">
    <property type="entry name" value="HDAC_classIV"/>
</dbReference>
<dbReference type="GO" id="GO:0016787">
    <property type="term" value="F:hydrolase activity"/>
    <property type="evidence" value="ECO:0007669"/>
    <property type="project" value="UniProtKB-KW"/>
</dbReference>